<proteinExistence type="predicted"/>
<evidence type="ECO:0000313" key="3">
    <source>
        <dbReference type="EMBL" id="SNS97397.1"/>
    </source>
</evidence>
<name>A0A239IUX9_9BURK</name>
<dbReference type="InterPro" id="IPR012171">
    <property type="entry name" value="Fatty_acid_desaturase"/>
</dbReference>
<keyword evidence="1" id="KW-1133">Transmembrane helix</keyword>
<dbReference type="GO" id="GO:0006629">
    <property type="term" value="P:lipid metabolic process"/>
    <property type="evidence" value="ECO:0007669"/>
    <property type="project" value="InterPro"/>
</dbReference>
<sequence>MTPILKSPASLPSMTRAKKPQISHRDLVMEMAGFAEKNTAHGLTLFIADFALFSAAIAGVLFAPHLALKLLASIVAGAKMANLASLGHDAAHNSLTASRRLNWLLGVLSFMPCLFNYRLWVYDHHALHHPHVNGDHVDSFKPLSKAEYDALPPSAQAWHRFIRSGNPLAFGLYYICQRWWQVKLMPRAFLPRAQHASAWKHFAFVATYFAAFTTLLACAPLFAPVSLLEAVALGLLLPFFIFQALMSASLYINHTHPDIPWFTAGAPRALTQQAEMLTVHLRLPRLLAKLVHHFFDHPAHHVYPAIPCYQLGKAQERMNELLGERAVVVDFSFSALARIVNQCKLYDYENHRWLDYQGVPTTPVCRPVAEYNTLPR</sequence>
<gene>
    <name evidence="3" type="ORF">SAMN06265795_110138</name>
</gene>
<dbReference type="Proteomes" id="UP000198284">
    <property type="component" value="Unassembled WGS sequence"/>
</dbReference>
<feature type="domain" description="Fatty acid desaturase" evidence="2">
    <location>
        <begin position="67"/>
        <end position="328"/>
    </location>
</feature>
<keyword evidence="1" id="KW-0812">Transmembrane</keyword>
<keyword evidence="4" id="KW-1185">Reference proteome</keyword>
<accession>A0A239IUX9</accession>
<evidence type="ECO:0000259" key="2">
    <source>
        <dbReference type="Pfam" id="PF00487"/>
    </source>
</evidence>
<dbReference type="PANTHER" id="PTHR32100">
    <property type="entry name" value="OMEGA-6 FATTY ACID DESATURASE, CHLOROPLASTIC"/>
    <property type="match status" value="1"/>
</dbReference>
<evidence type="ECO:0000256" key="1">
    <source>
        <dbReference type="SAM" id="Phobius"/>
    </source>
</evidence>
<dbReference type="EMBL" id="FZOT01000010">
    <property type="protein sequence ID" value="SNS97397.1"/>
    <property type="molecule type" value="Genomic_DNA"/>
</dbReference>
<keyword evidence="1" id="KW-0472">Membrane</keyword>
<reference evidence="3 4" key="1">
    <citation type="submission" date="2017-06" db="EMBL/GenBank/DDBJ databases">
        <authorList>
            <person name="Kim H.J."/>
            <person name="Triplett B.A."/>
        </authorList>
    </citation>
    <scope>NUCLEOTIDE SEQUENCE [LARGE SCALE GENOMIC DNA]</scope>
    <source>
        <strain evidence="3 4">U15</strain>
    </source>
</reference>
<dbReference type="OrthoDB" id="104711at2"/>
<dbReference type="AlphaFoldDB" id="A0A239IUX9"/>
<feature type="transmembrane region" description="Helical" evidence="1">
    <location>
        <begin position="43"/>
        <end position="63"/>
    </location>
</feature>
<feature type="transmembrane region" description="Helical" evidence="1">
    <location>
        <begin position="231"/>
        <end position="252"/>
    </location>
</feature>
<dbReference type="GO" id="GO:0016491">
    <property type="term" value="F:oxidoreductase activity"/>
    <property type="evidence" value="ECO:0007669"/>
    <property type="project" value="InterPro"/>
</dbReference>
<organism evidence="3 4">
    <name type="scientific">Noviherbaspirillum humi</name>
    <dbReference type="NCBI Taxonomy" id="1688639"/>
    <lineage>
        <taxon>Bacteria</taxon>
        <taxon>Pseudomonadati</taxon>
        <taxon>Pseudomonadota</taxon>
        <taxon>Betaproteobacteria</taxon>
        <taxon>Burkholderiales</taxon>
        <taxon>Oxalobacteraceae</taxon>
        <taxon>Noviherbaspirillum</taxon>
    </lineage>
</organism>
<dbReference type="InterPro" id="IPR005804">
    <property type="entry name" value="FA_desaturase_dom"/>
</dbReference>
<dbReference type="Pfam" id="PF00487">
    <property type="entry name" value="FA_desaturase"/>
    <property type="match status" value="1"/>
</dbReference>
<protein>
    <submittedName>
        <fullName evidence="3">Omega-6 fatty acid desaturase (Delta-12 desaturase)</fullName>
    </submittedName>
</protein>
<evidence type="ECO:0000313" key="4">
    <source>
        <dbReference type="Proteomes" id="UP000198284"/>
    </source>
</evidence>
<dbReference type="RefSeq" id="WP_089400199.1">
    <property type="nucleotide sequence ID" value="NZ_FZOT01000010.1"/>
</dbReference>
<feature type="transmembrane region" description="Helical" evidence="1">
    <location>
        <begin position="201"/>
        <end position="225"/>
    </location>
</feature>